<evidence type="ECO:0000256" key="3">
    <source>
        <dbReference type="ARBA" id="ARBA00023163"/>
    </source>
</evidence>
<gene>
    <name evidence="5" type="ORF">GXP67_20115</name>
</gene>
<dbReference type="KEGG" id="rhoz:GXP67_20115"/>
<dbReference type="Pfam" id="PF00196">
    <property type="entry name" value="GerE"/>
    <property type="match status" value="1"/>
</dbReference>
<dbReference type="CDD" id="cd06170">
    <property type="entry name" value="LuxR_C_like"/>
    <property type="match status" value="1"/>
</dbReference>
<proteinExistence type="predicted"/>
<name>A0A6C0GMD6_9BACT</name>
<dbReference type="PANTHER" id="PTHR44688:SF16">
    <property type="entry name" value="DNA-BINDING TRANSCRIPTIONAL ACTIVATOR DEVR_DOSR"/>
    <property type="match status" value="1"/>
</dbReference>
<keyword evidence="6" id="KW-1185">Reference proteome</keyword>
<feature type="domain" description="HTH luxR-type" evidence="4">
    <location>
        <begin position="192"/>
        <end position="257"/>
    </location>
</feature>
<dbReference type="AlphaFoldDB" id="A0A6C0GMD6"/>
<dbReference type="EMBL" id="CP048222">
    <property type="protein sequence ID" value="QHT68790.1"/>
    <property type="molecule type" value="Genomic_DNA"/>
</dbReference>
<evidence type="ECO:0000313" key="5">
    <source>
        <dbReference type="EMBL" id="QHT68790.1"/>
    </source>
</evidence>
<dbReference type="PROSITE" id="PS50043">
    <property type="entry name" value="HTH_LUXR_2"/>
    <property type="match status" value="1"/>
</dbReference>
<protein>
    <submittedName>
        <fullName evidence="5">PAS domain-containing protein</fullName>
    </submittedName>
</protein>
<evidence type="ECO:0000313" key="6">
    <source>
        <dbReference type="Proteomes" id="UP000480178"/>
    </source>
</evidence>
<evidence type="ECO:0000256" key="1">
    <source>
        <dbReference type="ARBA" id="ARBA00023015"/>
    </source>
</evidence>
<dbReference type="GO" id="GO:0006355">
    <property type="term" value="P:regulation of DNA-templated transcription"/>
    <property type="evidence" value="ECO:0007669"/>
    <property type="project" value="InterPro"/>
</dbReference>
<dbReference type="PRINTS" id="PR00038">
    <property type="entry name" value="HTHLUXR"/>
</dbReference>
<organism evidence="5 6">
    <name type="scientific">Rhodocytophaga rosea</name>
    <dbReference type="NCBI Taxonomy" id="2704465"/>
    <lineage>
        <taxon>Bacteria</taxon>
        <taxon>Pseudomonadati</taxon>
        <taxon>Bacteroidota</taxon>
        <taxon>Cytophagia</taxon>
        <taxon>Cytophagales</taxon>
        <taxon>Rhodocytophagaceae</taxon>
        <taxon>Rhodocytophaga</taxon>
    </lineage>
</organism>
<evidence type="ECO:0000256" key="2">
    <source>
        <dbReference type="ARBA" id="ARBA00023125"/>
    </source>
</evidence>
<sequence length="259" mass="30331">MNHAHQTGHMLRNMMVKYAGPQPQNKTEIETDTAEIWKGISLAEALFPAWAILLCPVHHPEMLFITRNSEAILGYPADYMMQLTPEAYFALVHPEDLSIVKHMVEYMNSFILKVEHFNPIHYRFVFHYRLKQPKGGYMHLLDEKVVIESKHKRYVFFTLFKEANKDQKLFQVKLEIYQSQGYSQVKIKDYVPHQSDVNITQREKEVIGLIRDGLSTRQISESLAISVNTVKNHRSNLFQKAKARNSRELLLYAQQAQWI</sequence>
<reference evidence="5 6" key="1">
    <citation type="submission" date="2020-01" db="EMBL/GenBank/DDBJ databases">
        <authorList>
            <person name="Kim M.K."/>
        </authorList>
    </citation>
    <scope>NUCLEOTIDE SEQUENCE [LARGE SCALE GENOMIC DNA]</scope>
    <source>
        <strain evidence="5 6">172606-1</strain>
    </source>
</reference>
<dbReference type="InterPro" id="IPR016032">
    <property type="entry name" value="Sig_transdc_resp-reg_C-effctor"/>
</dbReference>
<accession>A0A6C0GMD6</accession>
<dbReference type="Proteomes" id="UP000480178">
    <property type="component" value="Chromosome"/>
</dbReference>
<keyword evidence="3" id="KW-0804">Transcription</keyword>
<dbReference type="InterPro" id="IPR036388">
    <property type="entry name" value="WH-like_DNA-bd_sf"/>
</dbReference>
<dbReference type="SUPFAM" id="SSF46894">
    <property type="entry name" value="C-terminal effector domain of the bipartite response regulators"/>
    <property type="match status" value="1"/>
</dbReference>
<dbReference type="PANTHER" id="PTHR44688">
    <property type="entry name" value="DNA-BINDING TRANSCRIPTIONAL ACTIVATOR DEVR_DOSR"/>
    <property type="match status" value="1"/>
</dbReference>
<dbReference type="SMART" id="SM00421">
    <property type="entry name" value="HTH_LUXR"/>
    <property type="match status" value="1"/>
</dbReference>
<keyword evidence="1" id="KW-0805">Transcription regulation</keyword>
<keyword evidence="2" id="KW-0238">DNA-binding</keyword>
<evidence type="ECO:0000259" key="4">
    <source>
        <dbReference type="PROSITE" id="PS50043"/>
    </source>
</evidence>
<dbReference type="Gene3D" id="1.10.10.10">
    <property type="entry name" value="Winged helix-like DNA-binding domain superfamily/Winged helix DNA-binding domain"/>
    <property type="match status" value="1"/>
</dbReference>
<dbReference type="RefSeq" id="WP_162444795.1">
    <property type="nucleotide sequence ID" value="NZ_CP048222.1"/>
</dbReference>
<dbReference type="GO" id="GO:0003677">
    <property type="term" value="F:DNA binding"/>
    <property type="evidence" value="ECO:0007669"/>
    <property type="project" value="UniProtKB-KW"/>
</dbReference>
<dbReference type="Gene3D" id="3.30.450.20">
    <property type="entry name" value="PAS domain"/>
    <property type="match status" value="1"/>
</dbReference>
<dbReference type="InterPro" id="IPR000792">
    <property type="entry name" value="Tscrpt_reg_LuxR_C"/>
</dbReference>
<dbReference type="PROSITE" id="PS00622">
    <property type="entry name" value="HTH_LUXR_1"/>
    <property type="match status" value="1"/>
</dbReference>